<reference evidence="7 8" key="1">
    <citation type="journal article" date="2019" name="Nat. Ecol. Evol.">
        <title>Megaphylogeny resolves global patterns of mushroom evolution.</title>
        <authorList>
            <person name="Varga T."/>
            <person name="Krizsan K."/>
            <person name="Foldi C."/>
            <person name="Dima B."/>
            <person name="Sanchez-Garcia M."/>
            <person name="Sanchez-Ramirez S."/>
            <person name="Szollosi G.J."/>
            <person name="Szarkandi J.G."/>
            <person name="Papp V."/>
            <person name="Albert L."/>
            <person name="Andreopoulos W."/>
            <person name="Angelini C."/>
            <person name="Antonin V."/>
            <person name="Barry K.W."/>
            <person name="Bougher N.L."/>
            <person name="Buchanan P."/>
            <person name="Buyck B."/>
            <person name="Bense V."/>
            <person name="Catcheside P."/>
            <person name="Chovatia M."/>
            <person name="Cooper J."/>
            <person name="Damon W."/>
            <person name="Desjardin D."/>
            <person name="Finy P."/>
            <person name="Geml J."/>
            <person name="Haridas S."/>
            <person name="Hughes K."/>
            <person name="Justo A."/>
            <person name="Karasinski D."/>
            <person name="Kautmanova I."/>
            <person name="Kiss B."/>
            <person name="Kocsube S."/>
            <person name="Kotiranta H."/>
            <person name="LaButti K.M."/>
            <person name="Lechner B.E."/>
            <person name="Liimatainen K."/>
            <person name="Lipzen A."/>
            <person name="Lukacs Z."/>
            <person name="Mihaltcheva S."/>
            <person name="Morgado L.N."/>
            <person name="Niskanen T."/>
            <person name="Noordeloos M.E."/>
            <person name="Ohm R.A."/>
            <person name="Ortiz-Santana B."/>
            <person name="Ovrebo C."/>
            <person name="Racz N."/>
            <person name="Riley R."/>
            <person name="Savchenko A."/>
            <person name="Shiryaev A."/>
            <person name="Soop K."/>
            <person name="Spirin V."/>
            <person name="Szebenyi C."/>
            <person name="Tomsovsky M."/>
            <person name="Tulloss R.E."/>
            <person name="Uehling J."/>
            <person name="Grigoriev I.V."/>
            <person name="Vagvolgyi C."/>
            <person name="Papp T."/>
            <person name="Martin F.M."/>
            <person name="Miettinen O."/>
            <person name="Hibbett D.S."/>
            <person name="Nagy L.G."/>
        </authorList>
    </citation>
    <scope>NUCLEOTIDE SEQUENCE [LARGE SCALE GENOMIC DNA]</scope>
    <source>
        <strain evidence="7 8">OMC1185</strain>
    </source>
</reference>
<evidence type="ECO:0000256" key="2">
    <source>
        <dbReference type="ARBA" id="ARBA00010446"/>
    </source>
</evidence>
<dbReference type="GO" id="GO:0009277">
    <property type="term" value="C:fungal-type cell wall"/>
    <property type="evidence" value="ECO:0007669"/>
    <property type="project" value="InterPro"/>
</dbReference>
<protein>
    <recommendedName>
        <fullName evidence="6">Hydrophobin</fullName>
    </recommendedName>
</protein>
<dbReference type="Pfam" id="PF01185">
    <property type="entry name" value="Hydrophobin"/>
    <property type="match status" value="1"/>
</dbReference>
<keyword evidence="8" id="KW-1185">Reference proteome</keyword>
<keyword evidence="4 6" id="KW-0964">Secreted</keyword>
<keyword evidence="3 6" id="KW-0134">Cell wall</keyword>
<comment type="similarity">
    <text evidence="2 6">Belongs to the fungal hydrophobin family.</text>
</comment>
<evidence type="ECO:0000256" key="3">
    <source>
        <dbReference type="ARBA" id="ARBA00022512"/>
    </source>
</evidence>
<keyword evidence="6" id="KW-0732">Signal</keyword>
<evidence type="ECO:0000256" key="4">
    <source>
        <dbReference type="ARBA" id="ARBA00022525"/>
    </source>
</evidence>
<evidence type="ECO:0000313" key="7">
    <source>
        <dbReference type="EMBL" id="TFK45338.1"/>
    </source>
</evidence>
<dbReference type="STRING" id="5364.A0A5C3MMU9"/>
<proteinExistence type="inferred from homology"/>
<evidence type="ECO:0000256" key="1">
    <source>
        <dbReference type="ARBA" id="ARBA00004191"/>
    </source>
</evidence>
<evidence type="ECO:0000256" key="5">
    <source>
        <dbReference type="ARBA" id="ARBA00023157"/>
    </source>
</evidence>
<dbReference type="GO" id="GO:0005199">
    <property type="term" value="F:structural constituent of cell wall"/>
    <property type="evidence" value="ECO:0007669"/>
    <property type="project" value="InterPro"/>
</dbReference>
<dbReference type="AlphaFoldDB" id="A0A5C3MMU9"/>
<dbReference type="OrthoDB" id="4225815at2759"/>
<dbReference type="EMBL" id="ML213546">
    <property type="protein sequence ID" value="TFK45338.1"/>
    <property type="molecule type" value="Genomic_DNA"/>
</dbReference>
<name>A0A5C3MMU9_9AGAM</name>
<organism evidence="7 8">
    <name type="scientific">Heliocybe sulcata</name>
    <dbReference type="NCBI Taxonomy" id="5364"/>
    <lineage>
        <taxon>Eukaryota</taxon>
        <taxon>Fungi</taxon>
        <taxon>Dikarya</taxon>
        <taxon>Basidiomycota</taxon>
        <taxon>Agaricomycotina</taxon>
        <taxon>Agaricomycetes</taxon>
        <taxon>Gloeophyllales</taxon>
        <taxon>Gloeophyllaceae</taxon>
        <taxon>Heliocybe</taxon>
    </lineage>
</organism>
<keyword evidence="5 6" id="KW-1015">Disulfide bond</keyword>
<comment type="subcellular location">
    <subcellularLocation>
        <location evidence="1 6">Secreted</location>
        <location evidence="1 6">Cell wall</location>
    </subcellularLocation>
</comment>
<evidence type="ECO:0000313" key="8">
    <source>
        <dbReference type="Proteomes" id="UP000305948"/>
    </source>
</evidence>
<evidence type="ECO:0000256" key="6">
    <source>
        <dbReference type="RuleBase" id="RU365009"/>
    </source>
</evidence>
<dbReference type="CDD" id="cd23507">
    <property type="entry name" value="hydrophobin_I"/>
    <property type="match status" value="1"/>
</dbReference>
<dbReference type="InterPro" id="IPR001338">
    <property type="entry name" value="Class_I_Hydrophobin"/>
</dbReference>
<gene>
    <name evidence="7" type="ORF">OE88DRAFT_1669359</name>
</gene>
<accession>A0A5C3MMU9</accession>
<sequence>MPLVKLARSSALRDRLLRPSQFAQSPIQALHTPFQCMDVVLHYQTTGDLYCCNSVEKASDPTASTLLGSVGLVLQDPADVLVGLTCSPIGIGSIGSGDTW</sequence>
<dbReference type="Proteomes" id="UP000305948">
    <property type="component" value="Unassembled WGS sequence"/>
</dbReference>